<dbReference type="Pfam" id="PF08011">
    <property type="entry name" value="PDDEXK_9"/>
    <property type="match status" value="1"/>
</dbReference>
<dbReference type="InterPro" id="IPR012547">
    <property type="entry name" value="PDDEXK_9"/>
</dbReference>
<evidence type="ECO:0000313" key="2">
    <source>
        <dbReference type="EMBL" id="BBI48997.1"/>
    </source>
</evidence>
<dbReference type="PANTHER" id="PTHR34825">
    <property type="entry name" value="CONSERVED PROTEIN, WITH A WEAK D-GALACTARATE DEHYDRATASE/ALTRONATE HYDROLASE DOMAIN"/>
    <property type="match status" value="1"/>
</dbReference>
<organism evidence="2 3">
    <name type="scientific">Vreelandella olivaria</name>
    <dbReference type="NCBI Taxonomy" id="390919"/>
    <lineage>
        <taxon>Bacteria</taxon>
        <taxon>Pseudomonadati</taxon>
        <taxon>Pseudomonadota</taxon>
        <taxon>Gammaproteobacteria</taxon>
        <taxon>Oceanospirillales</taxon>
        <taxon>Halomonadaceae</taxon>
        <taxon>Vreelandella</taxon>
    </lineage>
</organism>
<dbReference type="Proteomes" id="UP000289555">
    <property type="component" value="Chromosome"/>
</dbReference>
<evidence type="ECO:0000259" key="1">
    <source>
        <dbReference type="Pfam" id="PF09820"/>
    </source>
</evidence>
<dbReference type="Gene3D" id="3.40.50.300">
    <property type="entry name" value="P-loop containing nucleotide triphosphate hydrolases"/>
    <property type="match status" value="1"/>
</dbReference>
<gene>
    <name evidence="2" type="ORF">HORIV_14180</name>
</gene>
<accession>A0ABM7GF37</accession>
<name>A0ABM7GF37_9GAMM</name>
<protein>
    <submittedName>
        <fullName evidence="2">ATPase AAA</fullName>
    </submittedName>
</protein>
<dbReference type="Pfam" id="PF09820">
    <property type="entry name" value="AAA-ATPase_like"/>
    <property type="match status" value="1"/>
</dbReference>
<dbReference type="EMBL" id="AP019416">
    <property type="protein sequence ID" value="BBI48997.1"/>
    <property type="molecule type" value="Genomic_DNA"/>
</dbReference>
<dbReference type="PANTHER" id="PTHR34825:SF1">
    <property type="entry name" value="AAA-ATPASE-LIKE DOMAIN-CONTAINING PROTEIN"/>
    <property type="match status" value="1"/>
</dbReference>
<feature type="domain" description="AAA-ATPase-like" evidence="1">
    <location>
        <begin position="10"/>
        <end position="207"/>
    </location>
</feature>
<evidence type="ECO:0000313" key="3">
    <source>
        <dbReference type="Proteomes" id="UP000289555"/>
    </source>
</evidence>
<sequence length="523" mass="60031">MTDAHRRKLPIGIQTFSDIREGDYYYVDKTPHIERLVNQNKYYFLSRPRRFGKSLLLDTLRCLFEGRQSLFEGLYIHDKWDWQQRYPVIRISFANGVIQDRSELDRRIHYQLTKNSERLGLPATSYPDIPDAFAELIEVARREYHQPVVILIDEYDKPILDNILVPERARELREGLKNLYSVIKDADPHLHFVLLTGVSKFSKVSLFSGLNNLNDITLDAPFSTICGYTDEDVDTVFAPELPGLDRGAIRQWYNGYRWGGSEVASVYNPFDVLLLFQKRAFAPYWFESATPTFLVELLKERGVYTPALTAWLSRPALLSRFDVDDISTDAMLFQTGYLTLKGIREEVPYRPLYQLGLPNQEVEISLNEALLPILGVSHAVFDELAIRLPRLLKTADMKGLETHFKALYAGLPHDWYRNNPIAQYEGHYASVFYSHFAALGLDVAVEDASHRGKVDMSVDFGGHIYLFEFKVVEQLPEGKALAQIKHKGYADKHRASGKPIHLIGVEFSSSQRQIVAFEMETLV</sequence>
<dbReference type="InterPro" id="IPR018631">
    <property type="entry name" value="AAA-ATPase-like_dom"/>
</dbReference>
<reference evidence="3" key="1">
    <citation type="journal article" date="2019" name="Microbiol. Resour. Announc.">
        <title>Complete Genome Sequence of Halomonas olivaria, a Moderately Halophilic Bacterium Isolated from Olive Processing Effluents, Obtained by Nanopore Sequencing.</title>
        <authorList>
            <person name="Nagata S."/>
            <person name="Ii K.M."/>
            <person name="Tsukimi T."/>
            <person name="Miura M.C."/>
            <person name="Galipon J."/>
            <person name="Arakawa K."/>
        </authorList>
    </citation>
    <scope>NUCLEOTIDE SEQUENCE [LARGE SCALE GENOMIC DNA]</scope>
    <source>
        <strain evidence="3">TYRC17</strain>
    </source>
</reference>
<dbReference type="InterPro" id="IPR027417">
    <property type="entry name" value="P-loop_NTPase"/>
</dbReference>
<proteinExistence type="predicted"/>
<keyword evidence="3" id="KW-1185">Reference proteome</keyword>
<dbReference type="SUPFAM" id="SSF52540">
    <property type="entry name" value="P-loop containing nucleoside triphosphate hydrolases"/>
    <property type="match status" value="1"/>
</dbReference>